<feature type="region of interest" description="Disordered" evidence="1">
    <location>
        <begin position="873"/>
        <end position="897"/>
    </location>
</feature>
<dbReference type="EMBL" id="JAMSHA010000006">
    <property type="protein sequence ID" value="MCV2223647.1"/>
    <property type="molecule type" value="Genomic_DNA"/>
</dbReference>
<reference evidence="2" key="1">
    <citation type="submission" date="2022-06" db="EMBL/GenBank/DDBJ databases">
        <title>De novo draft assembly of the Pseudomonas mercurotoleraris sp. nov., isolated from the plants rhizosphere.</title>
        <authorList>
            <person name="Robas M."/>
            <person name="Gonzalez D."/>
            <person name="Fernandez V.M."/>
            <person name="Luna L."/>
            <person name="Provanza A."/>
            <person name="Jimenez P.A."/>
        </authorList>
    </citation>
    <scope>NUCLEOTIDE SEQUENCE</scope>
    <source>
        <strain evidence="2">SAICEUPSM</strain>
    </source>
</reference>
<feature type="region of interest" description="Disordered" evidence="1">
    <location>
        <begin position="1"/>
        <end position="54"/>
    </location>
</feature>
<gene>
    <name evidence="2" type="ORF">ND528_18915</name>
</gene>
<keyword evidence="3" id="KW-1185">Reference proteome</keyword>
<dbReference type="RefSeq" id="WP_263470910.1">
    <property type="nucleotide sequence ID" value="NZ_JAMSHA010000006.1"/>
</dbReference>
<sequence length="897" mass="101515">MPSKPPSRGTTTVSVHPPRLYDSPIRSGFTPHFDGGPTPRIPTRPTPPAPTATDAGLHRIISLPPPVSVRAVVASWPDPTVRERPLKDYWINPLMVVPAADHRGISTFRGRHYVKVPEGGTVQVGLDPAGRYRAKLPSELYPSGPLLQLDADLGLWQPAETSSPMTYPLSATRLEAFRTDLDFSTVAPDSDGLLRFDGKLYARIDNHAYQVLHDLEASMPRRAVMRIVRADDPVATAENNIYVASRPGRSEPIAFDSRYGWQGTIVYGAAGMPKKTTEPLSVALERFEVSSELERIKRGSQKAQKKRQKLISAWLTAKGLEAEPAGKTAGELTALVDREMHSERDLKRLGKALEYYESKKSVIKNIRTDDQYRNEMIALQKEQMFAYQQLIECGLSRRALEGPLLDLDPERLPHTVIFLSRLLERMKKRQLIADKLLKKWKVSADDLGQDVLSPMDTHDVVASWVLTKSLLLDNPRSSGDTPQASELAVQFGQMTFVYGALDTFAPPSHPAVLRDLSQQCAAIRDRYERLDLPDGDLQATSRNEINAEIHAFEQTLENRLTHIYHAQPDRTALTAHEPIDFDFIPPQAATSPKTIHWRLFRAKKHGVYKIHFGEARRTTRGEEVISVKNLLDPKQPGQIYERRDGEWRPAQTLQTLQHKQLSTLISEANRHLQQSESCVVTAVNQEKSKYHPDNIVETLEIRAKELDDTAFGLQRFETIDARAPALIQRLRHESQRLRDTGENIRIRIYKDKNFLCVDRLIYLMDHARVNVRKTHQRLRRGKGKNSEYLDLYSIRDATDDRELWHAHFHYPAPDTPELNFSVRGAHLKTLQQSARGISSQRREARAGREHVTIWREHFDGRTAQRVFDMAANATPLANPGPSTSSKQQPRLTSRAGQ</sequence>
<feature type="compositionally biased region" description="Pro residues" evidence="1">
    <location>
        <begin position="39"/>
        <end position="50"/>
    </location>
</feature>
<evidence type="ECO:0000313" key="2">
    <source>
        <dbReference type="EMBL" id="MCV2223647.1"/>
    </source>
</evidence>
<protein>
    <submittedName>
        <fullName evidence="2">Uncharacterized protein</fullName>
    </submittedName>
</protein>
<comment type="caution">
    <text evidence="2">The sequence shown here is derived from an EMBL/GenBank/DDBJ whole genome shotgun (WGS) entry which is preliminary data.</text>
</comment>
<name>A0ABT2XY85_9PSED</name>
<feature type="compositionally biased region" description="Polar residues" evidence="1">
    <location>
        <begin position="880"/>
        <end position="897"/>
    </location>
</feature>
<accession>A0ABT2XY85</accession>
<dbReference type="Proteomes" id="UP001063475">
    <property type="component" value="Unassembled WGS sequence"/>
</dbReference>
<evidence type="ECO:0000256" key="1">
    <source>
        <dbReference type="SAM" id="MobiDB-lite"/>
    </source>
</evidence>
<proteinExistence type="predicted"/>
<evidence type="ECO:0000313" key="3">
    <source>
        <dbReference type="Proteomes" id="UP001063475"/>
    </source>
</evidence>
<organism evidence="2 3">
    <name type="scientific">Pseudomonas mercuritolerans</name>
    <dbReference type="NCBI Taxonomy" id="2951809"/>
    <lineage>
        <taxon>Bacteria</taxon>
        <taxon>Pseudomonadati</taxon>
        <taxon>Pseudomonadota</taxon>
        <taxon>Gammaproteobacteria</taxon>
        <taxon>Pseudomonadales</taxon>
        <taxon>Pseudomonadaceae</taxon>
        <taxon>Pseudomonas</taxon>
    </lineage>
</organism>